<dbReference type="GO" id="GO:0005794">
    <property type="term" value="C:Golgi apparatus"/>
    <property type="evidence" value="ECO:0007669"/>
    <property type="project" value="TreeGrafter"/>
</dbReference>
<evidence type="ECO:0008006" key="6">
    <source>
        <dbReference type="Google" id="ProtNLM"/>
    </source>
</evidence>
<dbReference type="AlphaFoldDB" id="A0AAD5YK21"/>
<comment type="caution">
    <text evidence="4">The sequence shown here is derived from an EMBL/GenBank/DDBJ whole genome shotgun (WGS) entry which is preliminary data.</text>
</comment>
<keyword evidence="5" id="KW-1185">Reference proteome</keyword>
<dbReference type="GO" id="GO:0006487">
    <property type="term" value="P:protein N-linked glycosylation"/>
    <property type="evidence" value="ECO:0007669"/>
    <property type="project" value="TreeGrafter"/>
</dbReference>
<dbReference type="PIRSF" id="PIRSF018153">
    <property type="entry name" value="Glyco_trans_15"/>
    <property type="match status" value="1"/>
</dbReference>
<dbReference type="EMBL" id="JANAWD010000132">
    <property type="protein sequence ID" value="KAJ3486086.1"/>
    <property type="molecule type" value="Genomic_DNA"/>
</dbReference>
<comment type="similarity">
    <text evidence="1">Belongs to the glycosyltransferase 15 family.</text>
</comment>
<evidence type="ECO:0000256" key="2">
    <source>
        <dbReference type="ARBA" id="ARBA00022679"/>
    </source>
</evidence>
<dbReference type="GO" id="GO:0016020">
    <property type="term" value="C:membrane"/>
    <property type="evidence" value="ECO:0007669"/>
    <property type="project" value="InterPro"/>
</dbReference>
<reference evidence="4" key="1">
    <citation type="submission" date="2022-07" db="EMBL/GenBank/DDBJ databases">
        <title>Genome Sequence of Physisporinus lineatus.</title>
        <authorList>
            <person name="Buettner E."/>
        </authorList>
    </citation>
    <scope>NUCLEOTIDE SEQUENCE</scope>
    <source>
        <strain evidence="4">VT162</strain>
    </source>
</reference>
<dbReference type="GO" id="GO:0000026">
    <property type="term" value="F:alpha-1,2-mannosyltransferase activity"/>
    <property type="evidence" value="ECO:0007669"/>
    <property type="project" value="TreeGrafter"/>
</dbReference>
<evidence type="ECO:0000313" key="4">
    <source>
        <dbReference type="EMBL" id="KAJ3486086.1"/>
    </source>
</evidence>
<feature type="active site" description="Nucleophile" evidence="3">
    <location>
        <position position="226"/>
    </location>
</feature>
<name>A0AAD5YK21_9APHY</name>
<dbReference type="Proteomes" id="UP001212997">
    <property type="component" value="Unassembled WGS sequence"/>
</dbReference>
<evidence type="ECO:0000256" key="3">
    <source>
        <dbReference type="PIRSR" id="PIRSR018153-1"/>
    </source>
</evidence>
<accession>A0AAD5YK21</accession>
<evidence type="ECO:0000313" key="5">
    <source>
        <dbReference type="Proteomes" id="UP001212997"/>
    </source>
</evidence>
<gene>
    <name evidence="4" type="ORF">NLI96_g4478</name>
</gene>
<keyword evidence="2" id="KW-0808">Transferase</keyword>
<dbReference type="InterPro" id="IPR002685">
    <property type="entry name" value="Glyco_trans_15"/>
</dbReference>
<dbReference type="SUPFAM" id="SSF53448">
    <property type="entry name" value="Nucleotide-diphospho-sugar transferases"/>
    <property type="match status" value="1"/>
</dbReference>
<dbReference type="PANTHER" id="PTHR31121">
    <property type="entry name" value="ALPHA-1,2 MANNOSYLTRANSFERASE KTR1"/>
    <property type="match status" value="1"/>
</dbReference>
<evidence type="ECO:0000256" key="1">
    <source>
        <dbReference type="ARBA" id="ARBA00007677"/>
    </source>
</evidence>
<dbReference type="PANTHER" id="PTHR31121:SF6">
    <property type="entry name" value="ALPHA-1,2 MANNOSYLTRANSFERASE KTR1"/>
    <property type="match status" value="1"/>
</dbReference>
<dbReference type="Pfam" id="PF01793">
    <property type="entry name" value="Glyco_transf_15"/>
    <property type="match status" value="1"/>
</dbReference>
<protein>
    <recommendedName>
        <fullName evidence="6">Glycosyltransferase family 15 protein</fullName>
    </recommendedName>
</protein>
<proteinExistence type="inferred from homology"/>
<sequence>MPWKNSQYKPNTVDVTIPPGRANATILMLCRNSDTDNAVRSIRELEDKFNRKYHYPIVFLNEEEFSEDFKKRVTNVASGNVQFGLIPHDHWFQPDWIDEARATASRNKMVQDNIIYGGSVSYRNMCRFNSGFFYRHPLLQNYKWYWRVEPWNNPGLYAQLTTTINHYLGFTITMYEYHATIPTLWDTVKQFTKDHPEYVAPHNAMHYMSDNGGDSYNLCHFWSNFEIASMDFWRGEAYTKYFEYLDATGGFYYERWGDAPVHSIAAALFANKTQIHFFDDIGYEHNPYTHCPKGNGKWAKGKCSCNPERSFDYDGYSCMRQWDRIQ</sequence>
<dbReference type="InterPro" id="IPR029044">
    <property type="entry name" value="Nucleotide-diphossugar_trans"/>
</dbReference>
<dbReference type="GO" id="GO:0006493">
    <property type="term" value="P:protein O-linked glycosylation"/>
    <property type="evidence" value="ECO:0007669"/>
    <property type="project" value="TreeGrafter"/>
</dbReference>
<dbReference type="FunFam" id="3.90.550.10:FF:000051">
    <property type="entry name" value="Alpha-1,2-mannosyltransferase (Ktr4)"/>
    <property type="match status" value="1"/>
</dbReference>
<dbReference type="GO" id="GO:0000032">
    <property type="term" value="P:cell wall mannoprotein biosynthetic process"/>
    <property type="evidence" value="ECO:0007669"/>
    <property type="project" value="TreeGrafter"/>
</dbReference>
<dbReference type="Gene3D" id="3.90.550.10">
    <property type="entry name" value="Spore Coat Polysaccharide Biosynthesis Protein SpsA, Chain A"/>
    <property type="match status" value="1"/>
</dbReference>
<organism evidence="4 5">
    <name type="scientific">Meripilus lineatus</name>
    <dbReference type="NCBI Taxonomy" id="2056292"/>
    <lineage>
        <taxon>Eukaryota</taxon>
        <taxon>Fungi</taxon>
        <taxon>Dikarya</taxon>
        <taxon>Basidiomycota</taxon>
        <taxon>Agaricomycotina</taxon>
        <taxon>Agaricomycetes</taxon>
        <taxon>Polyporales</taxon>
        <taxon>Meripilaceae</taxon>
        <taxon>Meripilus</taxon>
    </lineage>
</organism>